<reference evidence="8" key="1">
    <citation type="submission" date="2020-11" db="EMBL/GenBank/DDBJ databases">
        <authorList>
            <consortium name="DOE Joint Genome Institute"/>
            <person name="Ahrendt S."/>
            <person name="Riley R."/>
            <person name="Andreopoulos W."/>
            <person name="Labutti K."/>
            <person name="Pangilinan J."/>
            <person name="Ruiz-Duenas F.J."/>
            <person name="Barrasa J.M."/>
            <person name="Sanchez-Garcia M."/>
            <person name="Camarero S."/>
            <person name="Miyauchi S."/>
            <person name="Serrano A."/>
            <person name="Linde D."/>
            <person name="Babiker R."/>
            <person name="Drula E."/>
            <person name="Ayuso-Fernandez I."/>
            <person name="Pacheco R."/>
            <person name="Padilla G."/>
            <person name="Ferreira P."/>
            <person name="Barriuso J."/>
            <person name="Kellner H."/>
            <person name="Castanera R."/>
            <person name="Alfaro M."/>
            <person name="Ramirez L."/>
            <person name="Pisabarro A.G."/>
            <person name="Kuo A."/>
            <person name="Tritt A."/>
            <person name="Lipzen A."/>
            <person name="He G."/>
            <person name="Yan M."/>
            <person name="Ng V."/>
            <person name="Cullen D."/>
            <person name="Martin F."/>
            <person name="Rosso M.-N."/>
            <person name="Henrissat B."/>
            <person name="Hibbett D."/>
            <person name="Martinez A.T."/>
            <person name="Grigoriev I.V."/>
        </authorList>
    </citation>
    <scope>NUCLEOTIDE SEQUENCE</scope>
    <source>
        <strain evidence="8">AH 40177</strain>
    </source>
</reference>
<dbReference type="Pfam" id="PF09749">
    <property type="entry name" value="HVSL"/>
    <property type="match status" value="1"/>
</dbReference>
<dbReference type="GO" id="GO:0005634">
    <property type="term" value="C:nucleus"/>
    <property type="evidence" value="ECO:0007669"/>
    <property type="project" value="TreeGrafter"/>
</dbReference>
<feature type="region of interest" description="Disordered" evidence="7">
    <location>
        <begin position="1"/>
        <end position="30"/>
    </location>
</feature>
<evidence type="ECO:0000313" key="8">
    <source>
        <dbReference type="EMBL" id="KAF9075746.1"/>
    </source>
</evidence>
<evidence type="ECO:0000256" key="7">
    <source>
        <dbReference type="SAM" id="MobiDB-lite"/>
    </source>
</evidence>
<dbReference type="EMBL" id="JADNRY010000008">
    <property type="protein sequence ID" value="KAF9075746.1"/>
    <property type="molecule type" value="Genomic_DNA"/>
</dbReference>
<dbReference type="GO" id="GO:0016829">
    <property type="term" value="F:lyase activity"/>
    <property type="evidence" value="ECO:0007669"/>
    <property type="project" value="UniProtKB-KW"/>
</dbReference>
<evidence type="ECO:0000256" key="2">
    <source>
        <dbReference type="ARBA" id="ARBA00022801"/>
    </source>
</evidence>
<dbReference type="GO" id="GO:0034477">
    <property type="term" value="P:U6 snRNA 3'-end processing"/>
    <property type="evidence" value="ECO:0007669"/>
    <property type="project" value="InterPro"/>
</dbReference>
<dbReference type="GO" id="GO:0000175">
    <property type="term" value="F:3'-5'-RNA exonuclease activity"/>
    <property type="evidence" value="ECO:0007669"/>
    <property type="project" value="TreeGrafter"/>
</dbReference>
<keyword evidence="9" id="KW-1185">Reference proteome</keyword>
<evidence type="ECO:0000313" key="9">
    <source>
        <dbReference type="Proteomes" id="UP000772434"/>
    </source>
</evidence>
<dbReference type="PANTHER" id="PTHR13522">
    <property type="entry name" value="U6 SNRNA PHOSPHODIESTERASE 1"/>
    <property type="match status" value="1"/>
</dbReference>
<evidence type="ECO:0000256" key="5">
    <source>
        <dbReference type="ARBA" id="ARBA00029543"/>
    </source>
</evidence>
<proteinExistence type="predicted"/>
<evidence type="ECO:0000256" key="3">
    <source>
        <dbReference type="ARBA" id="ARBA00023239"/>
    </source>
</evidence>
<name>A0A9P5Q614_9AGAR</name>
<dbReference type="Gene3D" id="3.90.1140.10">
    <property type="entry name" value="Cyclic phosphodiesterase"/>
    <property type="match status" value="1"/>
</dbReference>
<keyword evidence="4" id="KW-0539">Nucleus</keyword>
<dbReference type="Proteomes" id="UP000772434">
    <property type="component" value="Unassembled WGS sequence"/>
</dbReference>
<keyword evidence="2" id="KW-0378">Hydrolase</keyword>
<evidence type="ECO:0000256" key="1">
    <source>
        <dbReference type="ARBA" id="ARBA00022722"/>
    </source>
</evidence>
<dbReference type="OrthoDB" id="49151at2759"/>
<comment type="caution">
    <text evidence="8">The sequence shown here is derived from an EMBL/GenBank/DDBJ whole genome shotgun (WGS) entry which is preliminary data.</text>
</comment>
<keyword evidence="3" id="KW-0456">Lyase</keyword>
<dbReference type="AlphaFoldDB" id="A0A9P5Q614"/>
<evidence type="ECO:0000256" key="4">
    <source>
        <dbReference type="ARBA" id="ARBA00023242"/>
    </source>
</evidence>
<dbReference type="InterPro" id="IPR027521">
    <property type="entry name" value="Usb1"/>
</dbReference>
<sequence length="285" mass="32044">MKRDLALVSYSSSEEETDADNLQASTVKKKKKLPSLSSSLIVQTPKDDPSLHQGRIRTTPHVEGQWASHVYVSIKVEKHSPMYKLVLDAIHTAKELEPALHDFKQDFSGRYLELHISLSRPIFLRTHQKDDLKRTVRSLAEKSSCFKVSFTTFSALTNDEQTRTFLSLDVGSGHSELQLLSNGLLPFLSNLRQKEYYAIPHFHASIAWALLDTNTTNVATPEEEQRSQAEHPSAFRKIPQLSPSLIATLNAQYASTLSSKSCSVFEVQNLCVKIGKDVSFWMLKG</sequence>
<accession>A0A9P5Q614</accession>
<gene>
    <name evidence="8" type="ORF">BDP27DRAFT_1285390</name>
</gene>
<keyword evidence="1" id="KW-0540">Nuclease</keyword>
<protein>
    <recommendedName>
        <fullName evidence="5">U6 snRNA phosphodiesterase 1</fullName>
    </recommendedName>
    <alternativeName>
        <fullName evidence="6">3'-5' RNA exonuclease USB1</fullName>
    </alternativeName>
</protein>
<dbReference type="PANTHER" id="PTHR13522:SF3">
    <property type="entry name" value="U6 SNRNA PHOSPHODIESTERASE 1"/>
    <property type="match status" value="1"/>
</dbReference>
<organism evidence="8 9">
    <name type="scientific">Rhodocollybia butyracea</name>
    <dbReference type="NCBI Taxonomy" id="206335"/>
    <lineage>
        <taxon>Eukaryota</taxon>
        <taxon>Fungi</taxon>
        <taxon>Dikarya</taxon>
        <taxon>Basidiomycota</taxon>
        <taxon>Agaricomycotina</taxon>
        <taxon>Agaricomycetes</taxon>
        <taxon>Agaricomycetidae</taxon>
        <taxon>Agaricales</taxon>
        <taxon>Marasmiineae</taxon>
        <taxon>Omphalotaceae</taxon>
        <taxon>Rhodocollybia</taxon>
    </lineage>
</organism>
<evidence type="ECO:0000256" key="6">
    <source>
        <dbReference type="ARBA" id="ARBA00030030"/>
    </source>
</evidence>